<evidence type="ECO:0000256" key="1">
    <source>
        <dbReference type="SAM" id="SignalP"/>
    </source>
</evidence>
<gene>
    <name evidence="2" type="ORF">HNR50_000143</name>
</gene>
<comment type="caution">
    <text evidence="2">The sequence shown here is derived from an EMBL/GenBank/DDBJ whole genome shotgun (WGS) entry which is preliminary data.</text>
</comment>
<evidence type="ECO:0000313" key="2">
    <source>
        <dbReference type="EMBL" id="MBB6478510.1"/>
    </source>
</evidence>
<proteinExistence type="predicted"/>
<evidence type="ECO:0000313" key="3">
    <source>
        <dbReference type="Proteomes" id="UP000587760"/>
    </source>
</evidence>
<organism evidence="2 3">
    <name type="scientific">Spirochaeta isovalerica</name>
    <dbReference type="NCBI Taxonomy" id="150"/>
    <lineage>
        <taxon>Bacteria</taxon>
        <taxon>Pseudomonadati</taxon>
        <taxon>Spirochaetota</taxon>
        <taxon>Spirochaetia</taxon>
        <taxon>Spirochaetales</taxon>
        <taxon>Spirochaetaceae</taxon>
        <taxon>Spirochaeta</taxon>
    </lineage>
</organism>
<dbReference type="PROSITE" id="PS51257">
    <property type="entry name" value="PROKAR_LIPOPROTEIN"/>
    <property type="match status" value="1"/>
</dbReference>
<keyword evidence="3" id="KW-1185">Reference proteome</keyword>
<name>A0A841R631_9SPIO</name>
<dbReference type="InterPro" id="IPR013783">
    <property type="entry name" value="Ig-like_fold"/>
</dbReference>
<protein>
    <recommendedName>
        <fullName evidence="4">Ig-like domain-containing protein</fullName>
    </recommendedName>
</protein>
<sequence>MNYRTLIPVLCAAVLFIYSCADPIDMDLIQVAEDVFPPDILEVGATTGNYYYSTVTIEGYVEDSSLFGGDGEGYLKFISYSTPNSYAIRGRIEIDRDGTVQTDLTYGSGVIIYNAETGFFTFSFNTNDPGREISGNLVILVNFEDANGNVVTEEIELSEIDEPYYSIRLFEILDVTSEEREIVSFETRNTIYMDGKVGNSLYHRDSSDEIQSIKWSLVNMGIICQLDITEDNFDGSVYSYQLDESLIQNPELTFDPETGEFESQFYVPFTWGTPGTILLLEFSVRDKNGHEASRNYILSLRSESPELLKTGEQGTGFYSGSHIYIADGGIVYYSPLSYTPKDIFIEGMVYRNGPVETFYYNLVGPGIDYTSPDITSIYNVTTASTVTQINDNEEFRIALDATRLTMAASGLMEVYLYGLSDSYQGQEYYELRADGGEPELSDSAAGLNPLDVVNDHYAASGSRFRLSFDISDSGAALYRSGLDISTLAVDVGNYSVPYGDITIMGDTAPYSVTLEVPIDNTVVSDNSAIEYSVKVRDYTGNEYNHAGAYTSSGITFYDGVPQEGSDFSYTVSADSGSPVRDGDEISIDFSFIRDVEDVSVTIAGQAADESAGDVFSLTLDADSHLSASGTYGMDIPYVIHFYDMAGNEYNQALAPGLSGITYDWTSPGESTISLTGLVSGNYGNYISSSVNSFDVEIVLPADGGGPSDDGEAVRIGDSVELYYNDGSSDSLIGTYTVISDNQSQCSITLNSSDHPQVFTGDEGSIKNFHVIIEDEAGNRSSASNTVSAILDRTAPSIANLTHSQYAFSENVIANDQEITISATISGHEEANADISFGGSLVDNGDITDGTYSWNTNGLNEGSYTVLLTAADDGGNSETDSLVIYIDDSPPVISGIIPLSEDRVVRDGQTISISSLVTDNVASGGTTITVTDSGSYSQSLSVTDDSSVFSADWTIPASDHGDVYTVTFHAQDVVGQIEEETISITIDKEGPGKPVLTSTDYQLADSESVTVSLDLAGTGYEDGDSVVLYSELSEIGNGIILSGASSFTIGQNDLGGNGSYSITAIITDQAGNAGEVSDGIILYVDTDSPDFTFDSFNPGSTANDVVILLTGISTETGDITIEADISDSANVSQFFTETVPYSSTYDSGDIDISSLATGVIECEVRIFDEAGNTLDWKSAPAAVDKP</sequence>
<dbReference type="Proteomes" id="UP000587760">
    <property type="component" value="Unassembled WGS sequence"/>
</dbReference>
<reference evidence="2 3" key="1">
    <citation type="submission" date="2020-08" db="EMBL/GenBank/DDBJ databases">
        <title>Genomic Encyclopedia of Type Strains, Phase IV (KMG-IV): sequencing the most valuable type-strain genomes for metagenomic binning, comparative biology and taxonomic classification.</title>
        <authorList>
            <person name="Goeker M."/>
        </authorList>
    </citation>
    <scope>NUCLEOTIDE SEQUENCE [LARGE SCALE GENOMIC DNA]</scope>
    <source>
        <strain evidence="2 3">DSM 2461</strain>
    </source>
</reference>
<keyword evidence="1" id="KW-0732">Signal</keyword>
<dbReference type="AlphaFoldDB" id="A0A841R631"/>
<accession>A0A841R631</accession>
<feature type="signal peptide" evidence="1">
    <location>
        <begin position="1"/>
        <end position="21"/>
    </location>
</feature>
<dbReference type="EMBL" id="JACHGJ010000001">
    <property type="protein sequence ID" value="MBB6478510.1"/>
    <property type="molecule type" value="Genomic_DNA"/>
</dbReference>
<dbReference type="RefSeq" id="WP_184742423.1">
    <property type="nucleotide sequence ID" value="NZ_JACHGJ010000001.1"/>
</dbReference>
<dbReference type="Gene3D" id="2.60.40.10">
    <property type="entry name" value="Immunoglobulins"/>
    <property type="match status" value="2"/>
</dbReference>
<evidence type="ECO:0008006" key="4">
    <source>
        <dbReference type="Google" id="ProtNLM"/>
    </source>
</evidence>
<feature type="chain" id="PRO_5032587274" description="Ig-like domain-containing protein" evidence="1">
    <location>
        <begin position="22"/>
        <end position="1185"/>
    </location>
</feature>